<evidence type="ECO:0000313" key="3">
    <source>
        <dbReference type="EMBL" id="QJA63923.1"/>
    </source>
</evidence>
<dbReference type="EMBL" id="MT141509">
    <property type="protein sequence ID" value="QJA63923.1"/>
    <property type="molecule type" value="Genomic_DNA"/>
</dbReference>
<keyword evidence="1" id="KW-0175">Coiled coil</keyword>
<dbReference type="AlphaFoldDB" id="A0A6M3J254"/>
<evidence type="ECO:0000256" key="2">
    <source>
        <dbReference type="SAM" id="MobiDB-lite"/>
    </source>
</evidence>
<sequence length="250" mass="27813">MGEDVGNIVGTEKVAPSPAEEVKADVLPSAEEIKTYTQAEVDKLLSGRDQRVTTLQVQLKEKEKTQEEIKAIRDELADTQYNTGLLLQLLQSLKAGEGLEFDDAKTKELLKESERRKTERESQRTQDSMVAIANKSKAIIDEMIAEAGLPPEVRTNLRYNESKRLFERGAFVDAIAEARSATRELSQEYKDKVAAKGKQTEAIHLAARAPSGSPTAASKSFESARDAFIKDPSNPKIAEEYYKLRKERGI</sequence>
<feature type="region of interest" description="Disordered" evidence="2">
    <location>
        <begin position="1"/>
        <end position="26"/>
    </location>
</feature>
<reference evidence="3" key="1">
    <citation type="submission" date="2020-03" db="EMBL/GenBank/DDBJ databases">
        <title>The deep terrestrial virosphere.</title>
        <authorList>
            <person name="Holmfeldt K."/>
            <person name="Nilsson E."/>
            <person name="Simone D."/>
            <person name="Lopez-Fernandez M."/>
            <person name="Wu X."/>
            <person name="de Brujin I."/>
            <person name="Lundin D."/>
            <person name="Andersson A."/>
            <person name="Bertilsson S."/>
            <person name="Dopson M."/>
        </authorList>
    </citation>
    <scope>NUCLEOTIDE SEQUENCE</scope>
    <source>
        <strain evidence="3">MM415B00565</strain>
    </source>
</reference>
<protein>
    <submittedName>
        <fullName evidence="3">Uncharacterized protein</fullName>
    </submittedName>
</protein>
<organism evidence="3">
    <name type="scientific">viral metagenome</name>
    <dbReference type="NCBI Taxonomy" id="1070528"/>
    <lineage>
        <taxon>unclassified sequences</taxon>
        <taxon>metagenomes</taxon>
        <taxon>organismal metagenomes</taxon>
    </lineage>
</organism>
<accession>A0A6M3J254</accession>
<name>A0A6M3J254_9ZZZZ</name>
<proteinExistence type="predicted"/>
<gene>
    <name evidence="3" type="ORF">MM415B00565_0007</name>
</gene>
<evidence type="ECO:0000256" key="1">
    <source>
        <dbReference type="SAM" id="Coils"/>
    </source>
</evidence>
<feature type="coiled-coil region" evidence="1">
    <location>
        <begin position="55"/>
        <end position="82"/>
    </location>
</feature>